<dbReference type="Pfam" id="PF19440">
    <property type="entry name" value="TTC7_N"/>
    <property type="match status" value="1"/>
</dbReference>
<dbReference type="InterPro" id="IPR045819">
    <property type="entry name" value="TTC7_N"/>
</dbReference>
<reference evidence="3" key="3">
    <citation type="submission" date="2025-09" db="UniProtKB">
        <authorList>
            <consortium name="Ensembl"/>
        </authorList>
    </citation>
    <scope>IDENTIFICATION</scope>
    <source>
        <strain evidence="3">Thoroughbred</strain>
    </source>
</reference>
<reference evidence="3 4" key="1">
    <citation type="journal article" date="2009" name="Science">
        <title>Genome sequence, comparative analysis, and population genetics of the domestic horse.</title>
        <authorList>
            <consortium name="Broad Institute Genome Sequencing Platform"/>
            <consortium name="Broad Institute Whole Genome Assembly Team"/>
            <person name="Wade C.M."/>
            <person name="Giulotto E."/>
            <person name="Sigurdsson S."/>
            <person name="Zoli M."/>
            <person name="Gnerre S."/>
            <person name="Imsland F."/>
            <person name="Lear T.L."/>
            <person name="Adelson D.L."/>
            <person name="Bailey E."/>
            <person name="Bellone R.R."/>
            <person name="Bloecker H."/>
            <person name="Distl O."/>
            <person name="Edgar R.C."/>
            <person name="Garber M."/>
            <person name="Leeb T."/>
            <person name="Mauceli E."/>
            <person name="MacLeod J.N."/>
            <person name="Penedo M.C.T."/>
            <person name="Raison J.M."/>
            <person name="Sharpe T."/>
            <person name="Vogel J."/>
            <person name="Andersson L."/>
            <person name="Antczak D.F."/>
            <person name="Biagi T."/>
            <person name="Binns M.M."/>
            <person name="Chowdhary B.P."/>
            <person name="Coleman S.J."/>
            <person name="Della Valle G."/>
            <person name="Fryc S."/>
            <person name="Guerin G."/>
            <person name="Hasegawa T."/>
            <person name="Hill E.W."/>
            <person name="Jurka J."/>
            <person name="Kiialainen A."/>
            <person name="Lindgren G."/>
            <person name="Liu J."/>
            <person name="Magnani E."/>
            <person name="Mickelson J.R."/>
            <person name="Murray J."/>
            <person name="Nergadze S.G."/>
            <person name="Onofrio R."/>
            <person name="Pedroni S."/>
            <person name="Piras M.F."/>
            <person name="Raudsepp T."/>
            <person name="Rocchi M."/>
            <person name="Roeed K.H."/>
            <person name="Ryder O.A."/>
            <person name="Searle S."/>
            <person name="Skow L."/>
            <person name="Swinburne J.E."/>
            <person name="Syvaenen A.C."/>
            <person name="Tozaki T."/>
            <person name="Valberg S.J."/>
            <person name="Vaudin M."/>
            <person name="White J.R."/>
            <person name="Zody M.C."/>
            <person name="Lander E.S."/>
            <person name="Lindblad-Toh K."/>
        </authorList>
    </citation>
    <scope>NUCLEOTIDE SEQUENCE [LARGE SCALE GENOMIC DNA]</scope>
    <source>
        <strain evidence="3 4">Thoroughbred</strain>
    </source>
</reference>
<protein>
    <submittedName>
        <fullName evidence="3">Tetratricopeptide repeat domain 7A</fullName>
    </submittedName>
</protein>
<dbReference type="InterPro" id="IPR011990">
    <property type="entry name" value="TPR-like_helical_dom_sf"/>
</dbReference>
<dbReference type="SMART" id="SM00028">
    <property type="entry name" value="TPR"/>
    <property type="match status" value="4"/>
</dbReference>
<evidence type="ECO:0000259" key="2">
    <source>
        <dbReference type="Pfam" id="PF19440"/>
    </source>
</evidence>
<dbReference type="SUPFAM" id="SSF48452">
    <property type="entry name" value="TPR-like"/>
    <property type="match status" value="2"/>
</dbReference>
<keyword evidence="1" id="KW-0802">TPR repeat</keyword>
<gene>
    <name evidence="3" type="primary">TTC7A</name>
</gene>
<dbReference type="Ensembl" id="ENSECAT00000114687.1">
    <property type="protein sequence ID" value="ENSECAP00000089901.1"/>
    <property type="gene ID" value="ENSECAG00000018622.4"/>
</dbReference>
<keyword evidence="4" id="KW-1185">Reference proteome</keyword>
<feature type="repeat" description="TPR" evidence="1">
    <location>
        <begin position="745"/>
        <end position="778"/>
    </location>
</feature>
<evidence type="ECO:0000313" key="3">
    <source>
        <dbReference type="Ensembl" id="ENSECAP00000089901.1"/>
    </source>
</evidence>
<dbReference type="FunFam" id="1.25.40.10:FF:000105">
    <property type="entry name" value="Tetratricopeptide repeat domain 7A"/>
    <property type="match status" value="1"/>
</dbReference>
<dbReference type="PANTHER" id="PTHR23083">
    <property type="entry name" value="TETRATRICOPEPTIDE REPEAT PROTEIN, TPR"/>
    <property type="match status" value="1"/>
</dbReference>
<dbReference type="InterPro" id="IPR019734">
    <property type="entry name" value="TPR_rpt"/>
</dbReference>
<dbReference type="PROSITE" id="PS50005">
    <property type="entry name" value="TPR"/>
    <property type="match status" value="1"/>
</dbReference>
<dbReference type="Proteomes" id="UP000002281">
    <property type="component" value="Chromosome 15"/>
</dbReference>
<evidence type="ECO:0000313" key="4">
    <source>
        <dbReference type="Proteomes" id="UP000002281"/>
    </source>
</evidence>
<reference evidence="3" key="2">
    <citation type="submission" date="2025-08" db="UniProtKB">
        <authorList>
            <consortium name="Ensembl"/>
        </authorList>
    </citation>
    <scope>IDENTIFICATION</scope>
    <source>
        <strain evidence="3">Thoroughbred</strain>
    </source>
</reference>
<dbReference type="GeneTree" id="ENSGT00940000158638"/>
<accession>A0A9L0TRV9</accession>
<name>A0A9L0TRV9_HORSE</name>
<dbReference type="InterPro" id="IPR051722">
    <property type="entry name" value="Endocytosis_PI4K-reg_protein"/>
</dbReference>
<dbReference type="Gene3D" id="1.25.40.10">
    <property type="entry name" value="Tetratricopeptide repeat domain"/>
    <property type="match status" value="2"/>
</dbReference>
<proteinExistence type="predicted"/>
<dbReference type="AlphaFoldDB" id="A0A9L0TRV9"/>
<feature type="domain" description="Tetratricopeptide repeat protein 7 N-terminal" evidence="2">
    <location>
        <begin position="8"/>
        <end position="403"/>
    </location>
</feature>
<dbReference type="PANTHER" id="PTHR23083:SF475">
    <property type="entry name" value="TETRATRICOPEPTIDE REPEAT PROTEIN 7A"/>
    <property type="match status" value="1"/>
</dbReference>
<sequence>MAAKGAHGSHLKMESELERCRAEGHWDRMPELVRQMQTLVVPGGGGGRRASPSAAFTSLDTDDFGKLLLAEALLEQCLKENHAKIKDSIPLLEKNEPKINEARNYLSSILNQGRLLPQYMCEAMLILGKLHYVEGSYRDAISMYARAGIDDMCMENKPLYQMRLLAEAFVIKGLSLERLPNSIASRHRLTEREEEVIACFERASWIAQVFLQELEKITNNTTSRHLKGSHPLDYELTYFLEAALQSAYVTNLKKGNIVKGMRELREVLRTVETKATQNFKVMAAKHLAGVLLHSLSEECYWSPLSHPLPEFMSKEENSFITQALRKPHLYEGDNLYCPKDNIEEALLLLLISESMATRDVVLSRAPEQAEDRAVSLQNAAAIYDLLSITLGRRGQYVMLSECLERAMKFAFGEFHLWYQVALSMVACGKSAYAVSLLRECMKLRPSDPTVPLMAAKVCIGSLHWLEEAEHFATIVIDLGEEAGEFLSKGYLALGLTYSLQATDATLKSKQDELHRKALQTLQRAQQLAPSDPQVILYVSLQLALIRQISSAMEQLQEALKMCRDDANALHLLALLFSAQKHYQHALDVVNMAITEYPENFNLMFTKVKLEQVLKGPEEALVTCRQMLRLWQTLYSFSQLGGLEKDGSLGEGLTLKKQSGMHLTLPDAHDADSGSRRASSIAASRLEEAMSELTMPSSVLKQGPMQLWTTLEQIWLQAAELFMEQQHLKEAGFCIQEAAGLFPTSHSVLYMRGRLAEMKGSLEEAKQLYKEALTVNPDGVRIMHSLVSQPRTPRKASGPCSRLTPSPACRCLAATVPWCVGGDGFLPALLGETALFLVEAGLSPSVRARVH</sequence>
<evidence type="ECO:0000256" key="1">
    <source>
        <dbReference type="PROSITE-ProRule" id="PRU00339"/>
    </source>
</evidence>
<organism evidence="3 4">
    <name type="scientific">Equus caballus</name>
    <name type="common">Horse</name>
    <dbReference type="NCBI Taxonomy" id="9796"/>
    <lineage>
        <taxon>Eukaryota</taxon>
        <taxon>Metazoa</taxon>
        <taxon>Chordata</taxon>
        <taxon>Craniata</taxon>
        <taxon>Vertebrata</taxon>
        <taxon>Euteleostomi</taxon>
        <taxon>Mammalia</taxon>
        <taxon>Eutheria</taxon>
        <taxon>Laurasiatheria</taxon>
        <taxon>Perissodactyla</taxon>
        <taxon>Equidae</taxon>
        <taxon>Equus</taxon>
    </lineage>
</organism>